<dbReference type="SUPFAM" id="SSF52833">
    <property type="entry name" value="Thioredoxin-like"/>
    <property type="match status" value="1"/>
</dbReference>
<proteinExistence type="predicted"/>
<dbReference type="Gene3D" id="3.40.30.10">
    <property type="entry name" value="Glutaredoxin"/>
    <property type="match status" value="1"/>
</dbReference>
<protein>
    <submittedName>
        <fullName evidence="2">Thioredoxin</fullName>
    </submittedName>
</protein>
<dbReference type="InterPro" id="IPR036249">
    <property type="entry name" value="Thioredoxin-like_sf"/>
</dbReference>
<dbReference type="OrthoDB" id="9797598at2"/>
<dbReference type="AlphaFoldDB" id="A0A1N6E401"/>
<gene>
    <name evidence="2" type="ORF">SAMN05443662_0577</name>
</gene>
<feature type="domain" description="Thioredoxin" evidence="1">
    <location>
        <begin position="5"/>
        <end position="94"/>
    </location>
</feature>
<dbReference type="EMBL" id="FSRE01000001">
    <property type="protein sequence ID" value="SIN77742.1"/>
    <property type="molecule type" value="Genomic_DNA"/>
</dbReference>
<organism evidence="2 3">
    <name type="scientific">Sulfurivirga caldicuralii</name>
    <dbReference type="NCBI Taxonomy" id="364032"/>
    <lineage>
        <taxon>Bacteria</taxon>
        <taxon>Pseudomonadati</taxon>
        <taxon>Pseudomonadota</taxon>
        <taxon>Gammaproteobacteria</taxon>
        <taxon>Thiotrichales</taxon>
        <taxon>Piscirickettsiaceae</taxon>
        <taxon>Sulfurivirga</taxon>
    </lineage>
</organism>
<name>A0A1N6E401_9GAMM</name>
<dbReference type="InterPro" id="IPR013766">
    <property type="entry name" value="Thioredoxin_domain"/>
</dbReference>
<dbReference type="CDD" id="cd02947">
    <property type="entry name" value="TRX_family"/>
    <property type="match status" value="1"/>
</dbReference>
<dbReference type="Pfam" id="PF00085">
    <property type="entry name" value="Thioredoxin"/>
    <property type="match status" value="1"/>
</dbReference>
<accession>A0A1N6E401</accession>
<dbReference type="Proteomes" id="UP000198461">
    <property type="component" value="Unassembled WGS sequence"/>
</dbReference>
<evidence type="ECO:0000259" key="1">
    <source>
        <dbReference type="Pfam" id="PF00085"/>
    </source>
</evidence>
<reference evidence="2 3" key="1">
    <citation type="submission" date="2016-11" db="EMBL/GenBank/DDBJ databases">
        <authorList>
            <person name="Jaros S."/>
            <person name="Januszkiewicz K."/>
            <person name="Wedrychowicz H."/>
        </authorList>
    </citation>
    <scope>NUCLEOTIDE SEQUENCE [LARGE SCALE GENOMIC DNA]</scope>
    <source>
        <strain evidence="2 3">DSM 17737</strain>
    </source>
</reference>
<sequence>MDLQNRVRESDAVLVLFGGAHCNVCQVIKPKIAELLENAFPRVEMVYVDCEAERDLCAQEGVFSLPVVRIYFGGQRIGEWVRTFSLGQLREAMQRPYALFFDE</sequence>
<evidence type="ECO:0000313" key="2">
    <source>
        <dbReference type="EMBL" id="SIN77742.1"/>
    </source>
</evidence>
<evidence type="ECO:0000313" key="3">
    <source>
        <dbReference type="Proteomes" id="UP000198461"/>
    </source>
</evidence>
<dbReference type="RefSeq" id="WP_074200869.1">
    <property type="nucleotide sequence ID" value="NZ_FSRE01000001.1"/>
</dbReference>
<keyword evidence="3" id="KW-1185">Reference proteome</keyword>
<dbReference type="STRING" id="364032.SAMN05443662_0577"/>